<sequence length="105" mass="10571">MHFSRLAFLATAVLCALPSALTSPAPIDASLPNAVIPKNTVNKLSVNEYVGNASTISLAPSPTSVSGSAVATLPSTSTSGAIYGFSLSFWSWGLMAGGTAALTLL</sequence>
<evidence type="ECO:0000313" key="3">
    <source>
        <dbReference type="Proteomes" id="UP000027222"/>
    </source>
</evidence>
<dbReference type="AlphaFoldDB" id="A0A067T6U0"/>
<evidence type="ECO:0000313" key="2">
    <source>
        <dbReference type="EMBL" id="KDR75634.1"/>
    </source>
</evidence>
<gene>
    <name evidence="2" type="ORF">GALMADRAFT_140260</name>
</gene>
<keyword evidence="3" id="KW-1185">Reference proteome</keyword>
<evidence type="ECO:0000256" key="1">
    <source>
        <dbReference type="SAM" id="SignalP"/>
    </source>
</evidence>
<feature type="signal peptide" evidence="1">
    <location>
        <begin position="1"/>
        <end position="22"/>
    </location>
</feature>
<evidence type="ECO:0008006" key="4">
    <source>
        <dbReference type="Google" id="ProtNLM"/>
    </source>
</evidence>
<keyword evidence="1" id="KW-0732">Signal</keyword>
<feature type="chain" id="PRO_5001649244" description="REJ domain-containing protein" evidence="1">
    <location>
        <begin position="23"/>
        <end position="105"/>
    </location>
</feature>
<dbReference type="EMBL" id="KL142380">
    <property type="protein sequence ID" value="KDR75634.1"/>
    <property type="molecule type" value="Genomic_DNA"/>
</dbReference>
<dbReference type="Proteomes" id="UP000027222">
    <property type="component" value="Unassembled WGS sequence"/>
</dbReference>
<dbReference type="OrthoDB" id="10516277at2759"/>
<reference evidence="3" key="1">
    <citation type="journal article" date="2014" name="Proc. Natl. Acad. Sci. U.S.A.">
        <title>Extensive sampling of basidiomycete genomes demonstrates inadequacy of the white-rot/brown-rot paradigm for wood decay fungi.</title>
        <authorList>
            <person name="Riley R."/>
            <person name="Salamov A.A."/>
            <person name="Brown D.W."/>
            <person name="Nagy L.G."/>
            <person name="Floudas D."/>
            <person name="Held B.W."/>
            <person name="Levasseur A."/>
            <person name="Lombard V."/>
            <person name="Morin E."/>
            <person name="Otillar R."/>
            <person name="Lindquist E.A."/>
            <person name="Sun H."/>
            <person name="LaButti K.M."/>
            <person name="Schmutz J."/>
            <person name="Jabbour D."/>
            <person name="Luo H."/>
            <person name="Baker S.E."/>
            <person name="Pisabarro A.G."/>
            <person name="Walton J.D."/>
            <person name="Blanchette R.A."/>
            <person name="Henrissat B."/>
            <person name="Martin F."/>
            <person name="Cullen D."/>
            <person name="Hibbett D.S."/>
            <person name="Grigoriev I.V."/>
        </authorList>
    </citation>
    <scope>NUCLEOTIDE SEQUENCE [LARGE SCALE GENOMIC DNA]</scope>
    <source>
        <strain evidence="3">CBS 339.88</strain>
    </source>
</reference>
<proteinExistence type="predicted"/>
<organism evidence="2 3">
    <name type="scientific">Galerina marginata (strain CBS 339.88)</name>
    <dbReference type="NCBI Taxonomy" id="685588"/>
    <lineage>
        <taxon>Eukaryota</taxon>
        <taxon>Fungi</taxon>
        <taxon>Dikarya</taxon>
        <taxon>Basidiomycota</taxon>
        <taxon>Agaricomycotina</taxon>
        <taxon>Agaricomycetes</taxon>
        <taxon>Agaricomycetidae</taxon>
        <taxon>Agaricales</taxon>
        <taxon>Agaricineae</taxon>
        <taxon>Strophariaceae</taxon>
        <taxon>Galerina</taxon>
    </lineage>
</organism>
<accession>A0A067T6U0</accession>
<protein>
    <recommendedName>
        <fullName evidence="4">REJ domain-containing protein</fullName>
    </recommendedName>
</protein>
<name>A0A067T6U0_GALM3</name>
<dbReference type="HOGENOM" id="CLU_2236772_0_0_1"/>